<evidence type="ECO:0000313" key="2">
    <source>
        <dbReference type="Proteomes" id="UP001164250"/>
    </source>
</evidence>
<accession>A0ACC1BPC3</accession>
<proteinExistence type="predicted"/>
<gene>
    <name evidence="1" type="ORF">Patl1_04830</name>
</gene>
<name>A0ACC1BPC3_9ROSI</name>
<dbReference type="Proteomes" id="UP001164250">
    <property type="component" value="Chromosome 3"/>
</dbReference>
<sequence>MEENISVRKYVEVCSKEDGFLGSYFVAKVVGRVGKERLKVEYTTLVSEEDENKRLREVVPARDVRPCPPTIEVAEFHELQKVDAYDREGWWVGRVIGRVGGGDEKYCVHFDSTGDKLVYSGSMLRVHQEWEDGIWVPSREEVNLHGFA</sequence>
<protein>
    <submittedName>
        <fullName evidence="1">Uncharacterized protein</fullName>
    </submittedName>
</protein>
<comment type="caution">
    <text evidence="1">The sequence shown here is derived from an EMBL/GenBank/DDBJ whole genome shotgun (WGS) entry which is preliminary data.</text>
</comment>
<dbReference type="EMBL" id="CM047899">
    <property type="protein sequence ID" value="KAJ0100795.1"/>
    <property type="molecule type" value="Genomic_DNA"/>
</dbReference>
<keyword evidence="2" id="KW-1185">Reference proteome</keyword>
<evidence type="ECO:0000313" key="1">
    <source>
        <dbReference type="EMBL" id="KAJ0100795.1"/>
    </source>
</evidence>
<reference evidence="2" key="1">
    <citation type="journal article" date="2023" name="G3 (Bethesda)">
        <title>Genome assembly and association tests identify interacting loci associated with vigor, precocity, and sex in interspecific pistachio rootstocks.</title>
        <authorList>
            <person name="Palmer W."/>
            <person name="Jacygrad E."/>
            <person name="Sagayaradj S."/>
            <person name="Cavanaugh K."/>
            <person name="Han R."/>
            <person name="Bertier L."/>
            <person name="Beede B."/>
            <person name="Kafkas S."/>
            <person name="Golino D."/>
            <person name="Preece J."/>
            <person name="Michelmore R."/>
        </authorList>
    </citation>
    <scope>NUCLEOTIDE SEQUENCE [LARGE SCALE GENOMIC DNA]</scope>
</reference>
<organism evidence="1 2">
    <name type="scientific">Pistacia atlantica</name>
    <dbReference type="NCBI Taxonomy" id="434234"/>
    <lineage>
        <taxon>Eukaryota</taxon>
        <taxon>Viridiplantae</taxon>
        <taxon>Streptophyta</taxon>
        <taxon>Embryophyta</taxon>
        <taxon>Tracheophyta</taxon>
        <taxon>Spermatophyta</taxon>
        <taxon>Magnoliopsida</taxon>
        <taxon>eudicotyledons</taxon>
        <taxon>Gunneridae</taxon>
        <taxon>Pentapetalae</taxon>
        <taxon>rosids</taxon>
        <taxon>malvids</taxon>
        <taxon>Sapindales</taxon>
        <taxon>Anacardiaceae</taxon>
        <taxon>Pistacia</taxon>
    </lineage>
</organism>